<dbReference type="InterPro" id="IPR001375">
    <property type="entry name" value="Peptidase_S9_cat"/>
</dbReference>
<evidence type="ECO:0000259" key="2">
    <source>
        <dbReference type="Pfam" id="PF00326"/>
    </source>
</evidence>
<dbReference type="AlphaFoldDB" id="A0A2M6XAX2"/>
<sequence>MSVKKIIFLVFGLTLLALLAFYFFGSWPAFSGKFLSPLGSSQKPTPTVARPLDQYAFEALRQRPYPSSEIKLEHVISQEAAYTSWLFSYLSDGQRVTGMANLPEGKGPFSVVIMLRGHVDDEVYFTGVGTHKAAGVLAANGFLTLAPDFLGFGGSDSSSADILEARFTRPVTVLNLLAAIKSLPQADETHLGLWAHSNGGQIALSVLEISQRALPTTLWAPVTKGFPESVLTFMGEMDDQWFKVKKALADFAQLYDSQNYSIDHYFGDITAPMQLHQGGQDALVPASWSQAFVEKMNQLGKKIDYYYYPSSDHNLKQNWDQVVARDITFFQTKLSD</sequence>
<dbReference type="Proteomes" id="UP000231214">
    <property type="component" value="Unassembled WGS sequence"/>
</dbReference>
<proteinExistence type="predicted"/>
<dbReference type="GO" id="GO:0006508">
    <property type="term" value="P:proteolysis"/>
    <property type="evidence" value="ECO:0007669"/>
    <property type="project" value="InterPro"/>
</dbReference>
<name>A0A2M6XAX2_9BACT</name>
<dbReference type="InterPro" id="IPR050261">
    <property type="entry name" value="FrsA_esterase"/>
</dbReference>
<comment type="caution">
    <text evidence="3">The sequence shown here is derived from an EMBL/GenBank/DDBJ whole genome shotgun (WGS) entry which is preliminary data.</text>
</comment>
<accession>A0A2M6XAX2</accession>
<dbReference type="SUPFAM" id="SSF53474">
    <property type="entry name" value="alpha/beta-Hydrolases"/>
    <property type="match status" value="1"/>
</dbReference>
<evidence type="ECO:0000256" key="1">
    <source>
        <dbReference type="ARBA" id="ARBA00022801"/>
    </source>
</evidence>
<evidence type="ECO:0000313" key="4">
    <source>
        <dbReference type="Proteomes" id="UP000231214"/>
    </source>
</evidence>
<dbReference type="PANTHER" id="PTHR22946:SF9">
    <property type="entry name" value="POLYKETIDE TRANSFERASE AF380"/>
    <property type="match status" value="1"/>
</dbReference>
<protein>
    <recommendedName>
        <fullName evidence="2">Peptidase S9 prolyl oligopeptidase catalytic domain-containing protein</fullName>
    </recommendedName>
</protein>
<dbReference type="EMBL" id="PEZK01000021">
    <property type="protein sequence ID" value="PIU02217.1"/>
    <property type="molecule type" value="Genomic_DNA"/>
</dbReference>
<evidence type="ECO:0000313" key="3">
    <source>
        <dbReference type="EMBL" id="PIU02217.1"/>
    </source>
</evidence>
<organism evidence="3 4">
    <name type="scientific">Candidatus Shapirobacteria bacterium CG09_land_8_20_14_0_10_49_15</name>
    <dbReference type="NCBI Taxonomy" id="1974482"/>
    <lineage>
        <taxon>Bacteria</taxon>
        <taxon>Candidatus Shapironibacteriota</taxon>
    </lineage>
</organism>
<dbReference type="InterPro" id="IPR029058">
    <property type="entry name" value="AB_hydrolase_fold"/>
</dbReference>
<reference evidence="4" key="1">
    <citation type="submission" date="2017-09" db="EMBL/GenBank/DDBJ databases">
        <title>Depth-based differentiation of microbial function through sediment-hosted aquifers and enrichment of novel symbionts in the deep terrestrial subsurface.</title>
        <authorList>
            <person name="Probst A.J."/>
            <person name="Ladd B."/>
            <person name="Jarett J.K."/>
            <person name="Geller-Mcgrath D.E."/>
            <person name="Sieber C.M.K."/>
            <person name="Emerson J.B."/>
            <person name="Anantharaman K."/>
            <person name="Thomas B.C."/>
            <person name="Malmstrom R."/>
            <person name="Stieglmeier M."/>
            <person name="Klingl A."/>
            <person name="Woyke T."/>
            <person name="Ryan C.M."/>
            <person name="Banfield J.F."/>
        </authorList>
    </citation>
    <scope>NUCLEOTIDE SEQUENCE [LARGE SCALE GENOMIC DNA]</scope>
</reference>
<dbReference type="PANTHER" id="PTHR22946">
    <property type="entry name" value="DIENELACTONE HYDROLASE DOMAIN-CONTAINING PROTEIN-RELATED"/>
    <property type="match status" value="1"/>
</dbReference>
<dbReference type="Pfam" id="PF00326">
    <property type="entry name" value="Peptidase_S9"/>
    <property type="match status" value="1"/>
</dbReference>
<dbReference type="Gene3D" id="3.40.50.1820">
    <property type="entry name" value="alpha/beta hydrolase"/>
    <property type="match status" value="1"/>
</dbReference>
<feature type="domain" description="Peptidase S9 prolyl oligopeptidase catalytic" evidence="2">
    <location>
        <begin position="174"/>
        <end position="334"/>
    </location>
</feature>
<keyword evidence="1" id="KW-0378">Hydrolase</keyword>
<dbReference type="GO" id="GO:0052689">
    <property type="term" value="F:carboxylic ester hydrolase activity"/>
    <property type="evidence" value="ECO:0007669"/>
    <property type="project" value="UniProtKB-ARBA"/>
</dbReference>
<dbReference type="GO" id="GO:0008236">
    <property type="term" value="F:serine-type peptidase activity"/>
    <property type="evidence" value="ECO:0007669"/>
    <property type="project" value="InterPro"/>
</dbReference>
<gene>
    <name evidence="3" type="ORF">COT66_01405</name>
</gene>